<evidence type="ECO:0000313" key="8">
    <source>
        <dbReference type="EMBL" id="PTQ99263.1"/>
    </source>
</evidence>
<comment type="caution">
    <text evidence="8">The sequence shown here is derived from an EMBL/GenBank/DDBJ whole genome shotgun (WGS) entry which is preliminary data.</text>
</comment>
<dbReference type="Proteomes" id="UP000244168">
    <property type="component" value="Unassembled WGS sequence"/>
</dbReference>
<dbReference type="OrthoDB" id="9793581at2"/>
<dbReference type="GO" id="GO:0015031">
    <property type="term" value="P:protein transport"/>
    <property type="evidence" value="ECO:0007669"/>
    <property type="project" value="UniProtKB-KW"/>
</dbReference>
<evidence type="ECO:0000256" key="7">
    <source>
        <dbReference type="RuleBase" id="RU003879"/>
    </source>
</evidence>
<dbReference type="Pfam" id="PF02472">
    <property type="entry name" value="ExbD"/>
    <property type="match status" value="1"/>
</dbReference>
<comment type="similarity">
    <text evidence="2 7">Belongs to the ExbD/TolR family.</text>
</comment>
<evidence type="ECO:0000256" key="3">
    <source>
        <dbReference type="ARBA" id="ARBA00022475"/>
    </source>
</evidence>
<sequence length="204" mass="22543">MPRVKIPRKSTAIDMTAMCDVAFLLLTFFILTAKPKTDDPVPVDIPASTEKVILPDANVAQLTVGSKKVFFSIDGDSVRTELVKQMAAKYKVALTESEVKQFAGMPNVGVPMGSLKEYLDLDPEKRKGMQLPGIPVDTTADNELYDWVRNARVVVKNLHNTELRIAIKGNSQEEYPTIATIIKTLQKQKVNKFALITALKSAPK</sequence>
<reference evidence="8 9" key="1">
    <citation type="submission" date="2018-04" db="EMBL/GenBank/DDBJ databases">
        <title>Genomic Encyclopedia of Archaeal and Bacterial Type Strains, Phase II (KMG-II): from individual species to whole genera.</title>
        <authorList>
            <person name="Goeker M."/>
        </authorList>
    </citation>
    <scope>NUCLEOTIDE SEQUENCE [LARGE SCALE GENOMIC DNA]</scope>
    <source>
        <strain evidence="8 9">DSM 26809</strain>
    </source>
</reference>
<gene>
    <name evidence="8" type="ORF">C8P68_10279</name>
</gene>
<dbReference type="GO" id="GO:0005886">
    <property type="term" value="C:plasma membrane"/>
    <property type="evidence" value="ECO:0007669"/>
    <property type="project" value="UniProtKB-SubCell"/>
</dbReference>
<evidence type="ECO:0000313" key="9">
    <source>
        <dbReference type="Proteomes" id="UP000244168"/>
    </source>
</evidence>
<evidence type="ECO:0000256" key="1">
    <source>
        <dbReference type="ARBA" id="ARBA00004162"/>
    </source>
</evidence>
<organism evidence="8 9">
    <name type="scientific">Mucilaginibacter yixingensis</name>
    <dbReference type="NCBI Taxonomy" id="1295612"/>
    <lineage>
        <taxon>Bacteria</taxon>
        <taxon>Pseudomonadati</taxon>
        <taxon>Bacteroidota</taxon>
        <taxon>Sphingobacteriia</taxon>
        <taxon>Sphingobacteriales</taxon>
        <taxon>Sphingobacteriaceae</taxon>
        <taxon>Mucilaginibacter</taxon>
    </lineage>
</organism>
<keyword evidence="4 7" id="KW-0812">Transmembrane</keyword>
<comment type="subcellular location">
    <subcellularLocation>
        <location evidence="1">Cell membrane</location>
        <topology evidence="1">Single-pass membrane protein</topology>
    </subcellularLocation>
    <subcellularLocation>
        <location evidence="7">Cell membrane</location>
        <topology evidence="7">Single-pass type II membrane protein</topology>
    </subcellularLocation>
</comment>
<proteinExistence type="inferred from homology"/>
<dbReference type="EMBL" id="QAOQ01000002">
    <property type="protein sequence ID" value="PTQ99263.1"/>
    <property type="molecule type" value="Genomic_DNA"/>
</dbReference>
<name>A0A2T5JBW4_9SPHI</name>
<dbReference type="GO" id="GO:0022857">
    <property type="term" value="F:transmembrane transporter activity"/>
    <property type="evidence" value="ECO:0007669"/>
    <property type="project" value="InterPro"/>
</dbReference>
<evidence type="ECO:0000256" key="4">
    <source>
        <dbReference type="ARBA" id="ARBA00022692"/>
    </source>
</evidence>
<keyword evidence="7" id="KW-0813">Transport</keyword>
<keyword evidence="6" id="KW-0472">Membrane</keyword>
<keyword evidence="3" id="KW-1003">Cell membrane</keyword>
<dbReference type="InterPro" id="IPR003400">
    <property type="entry name" value="ExbD"/>
</dbReference>
<evidence type="ECO:0000256" key="5">
    <source>
        <dbReference type="ARBA" id="ARBA00022989"/>
    </source>
</evidence>
<dbReference type="PANTHER" id="PTHR30558:SF3">
    <property type="entry name" value="BIOPOLYMER TRANSPORT PROTEIN EXBD-RELATED"/>
    <property type="match status" value="1"/>
</dbReference>
<keyword evidence="9" id="KW-1185">Reference proteome</keyword>
<accession>A0A2T5JBW4</accession>
<keyword evidence="5" id="KW-1133">Transmembrane helix</keyword>
<dbReference type="PANTHER" id="PTHR30558">
    <property type="entry name" value="EXBD MEMBRANE COMPONENT OF PMF-DRIVEN MACROMOLECULE IMPORT SYSTEM"/>
    <property type="match status" value="1"/>
</dbReference>
<protein>
    <submittedName>
        <fullName evidence="8">Outer membrane transport energization protein ExbD</fullName>
    </submittedName>
</protein>
<dbReference type="RefSeq" id="WP_107827204.1">
    <property type="nucleotide sequence ID" value="NZ_CP160205.1"/>
</dbReference>
<keyword evidence="7" id="KW-0653">Protein transport</keyword>
<evidence type="ECO:0000256" key="2">
    <source>
        <dbReference type="ARBA" id="ARBA00005811"/>
    </source>
</evidence>
<evidence type="ECO:0000256" key="6">
    <source>
        <dbReference type="ARBA" id="ARBA00023136"/>
    </source>
</evidence>
<dbReference type="AlphaFoldDB" id="A0A2T5JBW4"/>